<accession>A0ACC0C460</accession>
<keyword evidence="2" id="KW-1185">Reference proteome</keyword>
<organism evidence="1 2">
    <name type="scientific">Catharanthus roseus</name>
    <name type="common">Madagascar periwinkle</name>
    <name type="synonym">Vinca rosea</name>
    <dbReference type="NCBI Taxonomy" id="4058"/>
    <lineage>
        <taxon>Eukaryota</taxon>
        <taxon>Viridiplantae</taxon>
        <taxon>Streptophyta</taxon>
        <taxon>Embryophyta</taxon>
        <taxon>Tracheophyta</taxon>
        <taxon>Spermatophyta</taxon>
        <taxon>Magnoliopsida</taxon>
        <taxon>eudicotyledons</taxon>
        <taxon>Gunneridae</taxon>
        <taxon>Pentapetalae</taxon>
        <taxon>asterids</taxon>
        <taxon>lamiids</taxon>
        <taxon>Gentianales</taxon>
        <taxon>Apocynaceae</taxon>
        <taxon>Rauvolfioideae</taxon>
        <taxon>Vinceae</taxon>
        <taxon>Catharanthinae</taxon>
        <taxon>Catharanthus</taxon>
    </lineage>
</organism>
<sequence length="1462" mass="160348">MSCKWLPATVPSDTSLNCISNFSHKINSFEDPCSYRRRILLLPSASYPTPKVLSLSITLVKVLANKEINLRASCSLSFSHAEVEEDDEATAAREVVRQYLHKAIGVSEAESLRIASNCPNYLSMLIDSVRDLDQLSSSWPQTGHGDNSSLSFMDKVYLMAERKGDKGALPYLESLGLSLSSASRLARSLSSHSLPTLIRQVMYMKELFFSDSNDDGRIGKNARRMMSYLSISVDEDLQLTLSFFEKIQATRGGLNLLGTSDASFRHLIISFPHLLSLPIETHLKPMVEFLEDIGIPSGCTREVFLLFPPIIFYEVKKDVKPRLQAFEKVGVDLNHIAKILLKYPWILSTSILVNSQKILHFFDEEKVPKDCVLCAIKNWPHFLGCSVNKLKFMVEEFGVLGIRNKKLGKIIAKSPQLMLKRPQELRQVVFFFKGLGLDEESIERILVRCPEIFAASVEKTLKRKLAFLVSVGVSHHHFPRVIRKYPEFFVCDVDQALLPRMKYLMKIGLSKKDVGFMVRRFSPLLGYSIEEVLRPKLEFLMNIMKKPVSEVVQYPRYFSYSLEKKIKPRPPLDSARSLFDGCSGANFCLAEGKISVGRQGRAFLRFFVSLPSNTYSKIRRQDSGGDLPPVGKFQLLPGTPRVNSFQSVAMDDVMESGNLGPYQERLRTFPNMRSKPYTPLIFRILMRVNIRVLVVILLLGLGAIFYIGARTSPIIVFVFSVCIISIVLSTYLAKWVLAKDEGPPEMAQISDAIRDGAEGFFRTQYGTISKMAMLLGLVILSIYLFRSTTPQQESSGLGRSKSAYITVISFLLGALCSGIAGYVGMWVSVRANVRVSSAARRSAREALQVAVRAGGFSAMVVVGMAVLGVAVLYAVFYVWLGVDSPGAMKVTELPLLLVGYGFGASFVALFAQLGGGIYTKAADVGADLVGKVEQGIPEDDPRNPAVIADLVGDNVGDCAARGADLFESIAAEIISAMILGGTMAQRCRIEGKSLSSKFVLMENRRGTQQKAALICKLRFLPLFSYSLLVHPDLSTLLITKNYCYQAISLQKMLIWTRSMFPVVHPLSTRWMLYTEQAPLAWLNFALCGLVGIMTAYVFVWITQYYTDYKHEPVRSLALSSSTGHGTNIIAGVSLGLESTALPVLVISVSIISAFWLGHTSGLVDEAGNPTGGLFGTAVATMGMLSTAAYVLTMDMFGPIADNAGGIVEMSQQPESVREITDVLDAVGNTTKATTKGFAIGSAALASFLLFSAYMDEVAAFAHTPFNQVDIAIPEVFIGGLLGSMLIFLFSAWACSAVGRTAQEVVNEVRRQFIERPGIMEYKEKPDYGRCVSIVASASLREMIKPGALAIISPIVVGIVFRILGYYTGHPLLGAKVVAAMLMFATVSGILMALFLNTSGGAWDNAKKYIETGALGGKGSDCHKAAVTGDTVGDPFKDTAGPSLHVLIKMLATITLVMAPVFL</sequence>
<evidence type="ECO:0000313" key="1">
    <source>
        <dbReference type="EMBL" id="KAI5679571.1"/>
    </source>
</evidence>
<dbReference type="Proteomes" id="UP001060085">
    <property type="component" value="Linkage Group LG01"/>
</dbReference>
<comment type="caution">
    <text evidence="1">The sequence shown here is derived from an EMBL/GenBank/DDBJ whole genome shotgun (WGS) entry which is preliminary data.</text>
</comment>
<name>A0ACC0C460_CATRO</name>
<reference evidence="2" key="1">
    <citation type="journal article" date="2023" name="Nat. Plants">
        <title>Single-cell RNA sequencing provides a high-resolution roadmap for understanding the multicellular compartmentation of specialized metabolism.</title>
        <authorList>
            <person name="Sun S."/>
            <person name="Shen X."/>
            <person name="Li Y."/>
            <person name="Li Y."/>
            <person name="Wang S."/>
            <person name="Li R."/>
            <person name="Zhang H."/>
            <person name="Shen G."/>
            <person name="Guo B."/>
            <person name="Wei J."/>
            <person name="Xu J."/>
            <person name="St-Pierre B."/>
            <person name="Chen S."/>
            <person name="Sun C."/>
        </authorList>
    </citation>
    <scope>NUCLEOTIDE SEQUENCE [LARGE SCALE GENOMIC DNA]</scope>
</reference>
<proteinExistence type="predicted"/>
<dbReference type="EMBL" id="CM044701">
    <property type="protein sequence ID" value="KAI5679571.1"/>
    <property type="molecule type" value="Genomic_DNA"/>
</dbReference>
<gene>
    <name evidence="1" type="ORF">M9H77_00798</name>
</gene>
<evidence type="ECO:0000313" key="2">
    <source>
        <dbReference type="Proteomes" id="UP001060085"/>
    </source>
</evidence>
<protein>
    <submittedName>
        <fullName evidence="1">Uncharacterized protein</fullName>
    </submittedName>
</protein>